<keyword evidence="3" id="KW-1185">Reference proteome</keyword>
<feature type="compositionally biased region" description="Acidic residues" evidence="1">
    <location>
        <begin position="39"/>
        <end position="51"/>
    </location>
</feature>
<evidence type="ECO:0000313" key="2">
    <source>
        <dbReference type="EMBL" id="GFO03575.1"/>
    </source>
</evidence>
<organism evidence="2 3">
    <name type="scientific">Plakobranchus ocellatus</name>
    <dbReference type="NCBI Taxonomy" id="259542"/>
    <lineage>
        <taxon>Eukaryota</taxon>
        <taxon>Metazoa</taxon>
        <taxon>Spiralia</taxon>
        <taxon>Lophotrochozoa</taxon>
        <taxon>Mollusca</taxon>
        <taxon>Gastropoda</taxon>
        <taxon>Heterobranchia</taxon>
        <taxon>Euthyneura</taxon>
        <taxon>Panpulmonata</taxon>
        <taxon>Sacoglossa</taxon>
        <taxon>Placobranchoidea</taxon>
        <taxon>Plakobranchidae</taxon>
        <taxon>Plakobranchus</taxon>
    </lineage>
</organism>
<gene>
    <name evidence="2" type="ORF">PoB_003008000</name>
</gene>
<evidence type="ECO:0000256" key="1">
    <source>
        <dbReference type="SAM" id="MobiDB-lite"/>
    </source>
</evidence>
<evidence type="ECO:0000313" key="3">
    <source>
        <dbReference type="Proteomes" id="UP000735302"/>
    </source>
</evidence>
<proteinExistence type="predicted"/>
<feature type="compositionally biased region" description="Basic and acidic residues" evidence="1">
    <location>
        <begin position="1"/>
        <end position="11"/>
    </location>
</feature>
<reference evidence="2 3" key="1">
    <citation type="journal article" date="2021" name="Elife">
        <title>Chloroplast acquisition without the gene transfer in kleptoplastic sea slugs, Plakobranchus ocellatus.</title>
        <authorList>
            <person name="Maeda T."/>
            <person name="Takahashi S."/>
            <person name="Yoshida T."/>
            <person name="Shimamura S."/>
            <person name="Takaki Y."/>
            <person name="Nagai Y."/>
            <person name="Toyoda A."/>
            <person name="Suzuki Y."/>
            <person name="Arimoto A."/>
            <person name="Ishii H."/>
            <person name="Satoh N."/>
            <person name="Nishiyama T."/>
            <person name="Hasebe M."/>
            <person name="Maruyama T."/>
            <person name="Minagawa J."/>
            <person name="Obokata J."/>
            <person name="Shigenobu S."/>
        </authorList>
    </citation>
    <scope>NUCLEOTIDE SEQUENCE [LARGE SCALE GENOMIC DNA]</scope>
</reference>
<dbReference type="EMBL" id="BLXT01003727">
    <property type="protein sequence ID" value="GFO03575.1"/>
    <property type="molecule type" value="Genomic_DNA"/>
</dbReference>
<feature type="region of interest" description="Disordered" evidence="1">
    <location>
        <begin position="1"/>
        <end position="59"/>
    </location>
</feature>
<protein>
    <submittedName>
        <fullName evidence="2">Uncharacterized protein</fullName>
    </submittedName>
</protein>
<accession>A0AAV4A865</accession>
<comment type="caution">
    <text evidence="2">The sequence shown here is derived from an EMBL/GenBank/DDBJ whole genome shotgun (WGS) entry which is preliminary data.</text>
</comment>
<sequence length="92" mass="10148">MYVGSEERRQDYSSSVDLAEARSPVARSPERGSESNVERDDDDDDDDEDEDRSGVDSAYNLCRQSVSTADSVTPACGVLASRHVKARHLLEI</sequence>
<name>A0AAV4A865_9GAST</name>
<dbReference type="Proteomes" id="UP000735302">
    <property type="component" value="Unassembled WGS sequence"/>
</dbReference>
<feature type="compositionally biased region" description="Basic and acidic residues" evidence="1">
    <location>
        <begin position="28"/>
        <end position="38"/>
    </location>
</feature>
<dbReference type="AlphaFoldDB" id="A0AAV4A865"/>